<name>A0A4U5MR31_STECR</name>
<gene>
    <name evidence="3" type="ORF">L596_019604</name>
</gene>
<feature type="domain" description="DUF5641" evidence="2">
    <location>
        <begin position="31"/>
        <end position="122"/>
    </location>
</feature>
<evidence type="ECO:0000259" key="2">
    <source>
        <dbReference type="Pfam" id="PF18701"/>
    </source>
</evidence>
<comment type="caution">
    <text evidence="3">The sequence shown here is derived from an EMBL/GenBank/DDBJ whole genome shotgun (WGS) entry which is preliminary data.</text>
</comment>
<dbReference type="PANTHER" id="PTHR47331">
    <property type="entry name" value="PHD-TYPE DOMAIN-CONTAINING PROTEIN"/>
    <property type="match status" value="1"/>
</dbReference>
<evidence type="ECO:0000256" key="1">
    <source>
        <dbReference type="SAM" id="MobiDB-lite"/>
    </source>
</evidence>
<dbReference type="Proteomes" id="UP000298663">
    <property type="component" value="Unassembled WGS sequence"/>
</dbReference>
<dbReference type="STRING" id="34508.A0A4U5MR31"/>
<organism evidence="3 4">
    <name type="scientific">Steinernema carpocapsae</name>
    <name type="common">Entomopathogenic nematode</name>
    <dbReference type="NCBI Taxonomy" id="34508"/>
    <lineage>
        <taxon>Eukaryota</taxon>
        <taxon>Metazoa</taxon>
        <taxon>Ecdysozoa</taxon>
        <taxon>Nematoda</taxon>
        <taxon>Chromadorea</taxon>
        <taxon>Rhabditida</taxon>
        <taxon>Tylenchina</taxon>
        <taxon>Panagrolaimomorpha</taxon>
        <taxon>Strongyloidoidea</taxon>
        <taxon>Steinernematidae</taxon>
        <taxon>Steinernema</taxon>
    </lineage>
</organism>
<protein>
    <recommendedName>
        <fullName evidence="2">DUF5641 domain-containing protein</fullName>
    </recommendedName>
</protein>
<dbReference type="OrthoDB" id="5868911at2759"/>
<evidence type="ECO:0000313" key="4">
    <source>
        <dbReference type="Proteomes" id="UP000298663"/>
    </source>
</evidence>
<reference evidence="3 4" key="1">
    <citation type="journal article" date="2015" name="Genome Biol.">
        <title>Comparative genomics of Steinernema reveals deeply conserved gene regulatory networks.</title>
        <authorList>
            <person name="Dillman A.R."/>
            <person name="Macchietto M."/>
            <person name="Porter C.F."/>
            <person name="Rogers A."/>
            <person name="Williams B."/>
            <person name="Antoshechkin I."/>
            <person name="Lee M.M."/>
            <person name="Goodwin Z."/>
            <person name="Lu X."/>
            <person name="Lewis E.E."/>
            <person name="Goodrich-Blair H."/>
            <person name="Stock S.P."/>
            <person name="Adams B.J."/>
            <person name="Sternberg P.W."/>
            <person name="Mortazavi A."/>
        </authorList>
    </citation>
    <scope>NUCLEOTIDE SEQUENCE [LARGE SCALE GENOMIC DNA]</scope>
    <source>
        <strain evidence="3 4">ALL</strain>
    </source>
</reference>
<sequence length="157" mass="17893">MDTEDDEYLPPFERNSLKTRIQAISAIKSTWRIVEVFWKSWSEKYLLNLRESYVLKQGRTTNRTPKVGELVFLIEEDLPRNSWLLGRIESLIVGKDEKIRSVTLRLPSGNVVSRPVSKLAPLEWSLDEPEPRAQAPSPANPAEEVNFEGGQVSTRSA</sequence>
<feature type="region of interest" description="Disordered" evidence="1">
    <location>
        <begin position="126"/>
        <end position="157"/>
    </location>
</feature>
<evidence type="ECO:0000313" key="3">
    <source>
        <dbReference type="EMBL" id="TKR72091.1"/>
    </source>
</evidence>
<dbReference type="Pfam" id="PF18701">
    <property type="entry name" value="DUF5641"/>
    <property type="match status" value="1"/>
</dbReference>
<dbReference type="AlphaFoldDB" id="A0A4U5MR31"/>
<dbReference type="EMBL" id="AZBU02000006">
    <property type="protein sequence ID" value="TKR72091.1"/>
    <property type="molecule type" value="Genomic_DNA"/>
</dbReference>
<dbReference type="InterPro" id="IPR040676">
    <property type="entry name" value="DUF5641"/>
</dbReference>
<keyword evidence="4" id="KW-1185">Reference proteome</keyword>
<reference evidence="3 4" key="2">
    <citation type="journal article" date="2019" name="G3 (Bethesda)">
        <title>Hybrid Assembly of the Genome of the Entomopathogenic Nematode Steinernema carpocapsae Identifies the X-Chromosome.</title>
        <authorList>
            <person name="Serra L."/>
            <person name="Macchietto M."/>
            <person name="Macias-Munoz A."/>
            <person name="McGill C.J."/>
            <person name="Rodriguez I.M."/>
            <person name="Rodriguez B."/>
            <person name="Murad R."/>
            <person name="Mortazavi A."/>
        </authorList>
    </citation>
    <scope>NUCLEOTIDE SEQUENCE [LARGE SCALE GENOMIC DNA]</scope>
    <source>
        <strain evidence="3 4">ALL</strain>
    </source>
</reference>
<accession>A0A4U5MR31</accession>
<proteinExistence type="predicted"/>
<dbReference type="PANTHER" id="PTHR47331:SF5">
    <property type="entry name" value="RIBONUCLEASE H"/>
    <property type="match status" value="1"/>
</dbReference>